<feature type="domain" description="Aminotransferase class I/classII large" evidence="6">
    <location>
        <begin position="33"/>
        <end position="385"/>
    </location>
</feature>
<dbReference type="CDD" id="cd00609">
    <property type="entry name" value="AAT_like"/>
    <property type="match status" value="1"/>
</dbReference>
<keyword evidence="4 7" id="KW-0808">Transferase</keyword>
<evidence type="ECO:0000313" key="8">
    <source>
        <dbReference type="Proteomes" id="UP000544222"/>
    </source>
</evidence>
<comment type="similarity">
    <text evidence="2">Belongs to the class-I pyridoxal-phosphate-dependent aminotransferase family.</text>
</comment>
<dbReference type="InterPro" id="IPR004839">
    <property type="entry name" value="Aminotransferase_I/II_large"/>
</dbReference>
<evidence type="ECO:0000256" key="4">
    <source>
        <dbReference type="ARBA" id="ARBA00022679"/>
    </source>
</evidence>
<dbReference type="AlphaFoldDB" id="A0A7W5DPV9"/>
<dbReference type="Pfam" id="PF00155">
    <property type="entry name" value="Aminotran_1_2"/>
    <property type="match status" value="1"/>
</dbReference>
<dbReference type="InterPro" id="IPR015422">
    <property type="entry name" value="PyrdxlP-dep_Trfase_small"/>
</dbReference>
<dbReference type="InterPro" id="IPR050596">
    <property type="entry name" value="AspAT/PAT-like"/>
</dbReference>
<evidence type="ECO:0000256" key="3">
    <source>
        <dbReference type="ARBA" id="ARBA00022576"/>
    </source>
</evidence>
<dbReference type="PANTHER" id="PTHR46383">
    <property type="entry name" value="ASPARTATE AMINOTRANSFERASE"/>
    <property type="match status" value="1"/>
</dbReference>
<dbReference type="GO" id="GO:0030170">
    <property type="term" value="F:pyridoxal phosphate binding"/>
    <property type="evidence" value="ECO:0007669"/>
    <property type="project" value="InterPro"/>
</dbReference>
<reference evidence="7 8" key="1">
    <citation type="submission" date="2020-08" db="EMBL/GenBank/DDBJ databases">
        <title>Genomic Encyclopedia of Type Strains, Phase IV (KMG-IV): sequencing the most valuable type-strain genomes for metagenomic binning, comparative biology and taxonomic classification.</title>
        <authorList>
            <person name="Goeker M."/>
        </authorList>
    </citation>
    <scope>NUCLEOTIDE SEQUENCE [LARGE SCALE GENOMIC DNA]</scope>
    <source>
        <strain evidence="7 8">DSM 27471</strain>
    </source>
</reference>
<comment type="cofactor">
    <cofactor evidence="1">
        <name>pyridoxal 5'-phosphate</name>
        <dbReference type="ChEBI" id="CHEBI:597326"/>
    </cofactor>
</comment>
<gene>
    <name evidence="7" type="ORF">FHX64_000944</name>
</gene>
<dbReference type="InterPro" id="IPR015424">
    <property type="entry name" value="PyrdxlP-dep_Trfase"/>
</dbReference>
<evidence type="ECO:0000256" key="5">
    <source>
        <dbReference type="ARBA" id="ARBA00022898"/>
    </source>
</evidence>
<dbReference type="GO" id="GO:0006520">
    <property type="term" value="P:amino acid metabolic process"/>
    <property type="evidence" value="ECO:0007669"/>
    <property type="project" value="InterPro"/>
</dbReference>
<keyword evidence="5" id="KW-0663">Pyridoxal phosphate</keyword>
<dbReference type="EC" id="2.6.1.1" evidence="7"/>
<dbReference type="NCBIfam" id="NF005744">
    <property type="entry name" value="PRK07568.1"/>
    <property type="match status" value="1"/>
</dbReference>
<comment type="caution">
    <text evidence="7">The sequence shown here is derived from an EMBL/GenBank/DDBJ whole genome shotgun (WGS) entry which is preliminary data.</text>
</comment>
<dbReference type="Gene3D" id="3.40.640.10">
    <property type="entry name" value="Type I PLP-dependent aspartate aminotransferase-like (Major domain)"/>
    <property type="match status" value="1"/>
</dbReference>
<evidence type="ECO:0000256" key="2">
    <source>
        <dbReference type="ARBA" id="ARBA00007441"/>
    </source>
</evidence>
<dbReference type="RefSeq" id="WP_183412625.1">
    <property type="nucleotide sequence ID" value="NZ_JACHYB010000001.1"/>
</dbReference>
<name>A0A7W5DPV9_9PORP</name>
<organism evidence="7 8">
    <name type="scientific">Microbacter margulisiae</name>
    <dbReference type="NCBI Taxonomy" id="1350067"/>
    <lineage>
        <taxon>Bacteria</taxon>
        <taxon>Pseudomonadati</taxon>
        <taxon>Bacteroidota</taxon>
        <taxon>Bacteroidia</taxon>
        <taxon>Bacteroidales</taxon>
        <taxon>Porphyromonadaceae</taxon>
        <taxon>Microbacter</taxon>
    </lineage>
</organism>
<keyword evidence="8" id="KW-1185">Reference proteome</keyword>
<protein>
    <submittedName>
        <fullName evidence="7">Aspartate aminotransferase</fullName>
        <ecNumber evidence="7">2.6.1.1</ecNumber>
    </submittedName>
</protein>
<evidence type="ECO:0000313" key="7">
    <source>
        <dbReference type="EMBL" id="MBB3186781.1"/>
    </source>
</evidence>
<dbReference type="SUPFAM" id="SSF53383">
    <property type="entry name" value="PLP-dependent transferases"/>
    <property type="match status" value="1"/>
</dbReference>
<evidence type="ECO:0000256" key="1">
    <source>
        <dbReference type="ARBA" id="ARBA00001933"/>
    </source>
</evidence>
<dbReference type="GO" id="GO:0004069">
    <property type="term" value="F:L-aspartate:2-oxoglutarate aminotransferase activity"/>
    <property type="evidence" value="ECO:0007669"/>
    <property type="project" value="UniProtKB-EC"/>
</dbReference>
<evidence type="ECO:0000259" key="6">
    <source>
        <dbReference type="Pfam" id="PF00155"/>
    </source>
</evidence>
<dbReference type="Proteomes" id="UP000544222">
    <property type="component" value="Unassembled WGS sequence"/>
</dbReference>
<dbReference type="Gene3D" id="3.90.1150.10">
    <property type="entry name" value="Aspartate Aminotransferase, domain 1"/>
    <property type="match status" value="1"/>
</dbReference>
<accession>A0A7W5DPV9</accession>
<keyword evidence="3 7" id="KW-0032">Aminotransferase</keyword>
<dbReference type="PANTHER" id="PTHR46383:SF1">
    <property type="entry name" value="ASPARTATE AMINOTRANSFERASE"/>
    <property type="match status" value="1"/>
</dbReference>
<dbReference type="EMBL" id="JACHYB010000001">
    <property type="protein sequence ID" value="MBB3186781.1"/>
    <property type="molecule type" value="Genomic_DNA"/>
</dbReference>
<dbReference type="InterPro" id="IPR015421">
    <property type="entry name" value="PyrdxlP-dep_Trfase_major"/>
</dbReference>
<sequence>MPKISGRGFAMPQSPIRKLAPLADKAKARGVKVYHLNIGQPDVATPPIALEALKNINLKIFEYSPSDGLLSLRQKLVQYYAKFNINVAVEDIIITAGGSEAVNIAFLSCLDPDDEIIVPEPAYANYTAFAIGSGAIVRPVVSSIDEGFRLPSIDKFEELITPRTKGIMICNPNNPTGYLYTHSELNKIRDLIKKYDLFLFSDEVYREFCYTGAPYISAFHLKGIEHNVVLIDSFSKRYSETGLRVGALVTKNEEVKRSAIKFCQARLSPPLIGQMIAEASLDTPEEYMLDVYNEYVERRKFMIDELNRIPGVYSPIPMGAFYTVARLPIDDSDRFCEWLLSDFQYEGQTIMMAPASGFYTNKGVGRNEVRLAYVLNIEELAKAMQILRVALEQYPHRTI</sequence>
<proteinExistence type="inferred from homology"/>